<comment type="caution">
    <text evidence="2">The sequence shown here is derived from an EMBL/GenBank/DDBJ whole genome shotgun (WGS) entry which is preliminary data.</text>
</comment>
<evidence type="ECO:0000313" key="3">
    <source>
        <dbReference type="Proteomes" id="UP000823775"/>
    </source>
</evidence>
<organism evidence="2 3">
    <name type="scientific">Datura stramonium</name>
    <name type="common">Jimsonweed</name>
    <name type="synonym">Common thornapple</name>
    <dbReference type="NCBI Taxonomy" id="4076"/>
    <lineage>
        <taxon>Eukaryota</taxon>
        <taxon>Viridiplantae</taxon>
        <taxon>Streptophyta</taxon>
        <taxon>Embryophyta</taxon>
        <taxon>Tracheophyta</taxon>
        <taxon>Spermatophyta</taxon>
        <taxon>Magnoliopsida</taxon>
        <taxon>eudicotyledons</taxon>
        <taxon>Gunneridae</taxon>
        <taxon>Pentapetalae</taxon>
        <taxon>asterids</taxon>
        <taxon>lamiids</taxon>
        <taxon>Solanales</taxon>
        <taxon>Solanaceae</taxon>
        <taxon>Solanoideae</taxon>
        <taxon>Datureae</taxon>
        <taxon>Datura</taxon>
    </lineage>
</organism>
<evidence type="ECO:0000256" key="1">
    <source>
        <dbReference type="SAM" id="MobiDB-lite"/>
    </source>
</evidence>
<name>A0ABS8Y3C1_DATST</name>
<keyword evidence="3" id="KW-1185">Reference proteome</keyword>
<sequence length="97" mass="10216">MIEDAKSEEDPAKVEVKAGKKLKLDLSPVASSRVGSAATPSQVSPSIGSDRGNLLSSQSPEHNAQNFQIGFSLGKNKVFRSDGRFAFDVKVNGPLSG</sequence>
<reference evidence="2 3" key="1">
    <citation type="journal article" date="2021" name="BMC Genomics">
        <title>Datura genome reveals duplications of psychoactive alkaloid biosynthetic genes and high mutation rate following tissue culture.</title>
        <authorList>
            <person name="Rajewski A."/>
            <person name="Carter-House D."/>
            <person name="Stajich J."/>
            <person name="Litt A."/>
        </authorList>
    </citation>
    <scope>NUCLEOTIDE SEQUENCE [LARGE SCALE GENOMIC DNA]</scope>
    <source>
        <strain evidence="2">AR-01</strain>
    </source>
</reference>
<dbReference type="Proteomes" id="UP000823775">
    <property type="component" value="Unassembled WGS sequence"/>
</dbReference>
<feature type="region of interest" description="Disordered" evidence="1">
    <location>
        <begin position="29"/>
        <end position="60"/>
    </location>
</feature>
<protein>
    <submittedName>
        <fullName evidence="2">Uncharacterized protein</fullName>
    </submittedName>
</protein>
<gene>
    <name evidence="2" type="ORF">HAX54_011230</name>
</gene>
<accession>A0ABS8Y3C1</accession>
<evidence type="ECO:0000313" key="2">
    <source>
        <dbReference type="EMBL" id="MCE5165642.1"/>
    </source>
</evidence>
<proteinExistence type="predicted"/>
<dbReference type="EMBL" id="JACEIK010016368">
    <property type="protein sequence ID" value="MCE5165642.1"/>
    <property type="molecule type" value="Genomic_DNA"/>
</dbReference>
<feature type="compositionally biased region" description="Polar residues" evidence="1">
    <location>
        <begin position="29"/>
        <end position="47"/>
    </location>
</feature>